<dbReference type="AlphaFoldDB" id="A0A843V1R7"/>
<name>A0A843V1R7_COLES</name>
<organism evidence="1 2">
    <name type="scientific">Colocasia esculenta</name>
    <name type="common">Wild taro</name>
    <name type="synonym">Arum esculentum</name>
    <dbReference type="NCBI Taxonomy" id="4460"/>
    <lineage>
        <taxon>Eukaryota</taxon>
        <taxon>Viridiplantae</taxon>
        <taxon>Streptophyta</taxon>
        <taxon>Embryophyta</taxon>
        <taxon>Tracheophyta</taxon>
        <taxon>Spermatophyta</taxon>
        <taxon>Magnoliopsida</taxon>
        <taxon>Liliopsida</taxon>
        <taxon>Araceae</taxon>
        <taxon>Aroideae</taxon>
        <taxon>Colocasieae</taxon>
        <taxon>Colocasia</taxon>
    </lineage>
</organism>
<keyword evidence="2" id="KW-1185">Reference proteome</keyword>
<reference evidence="1" key="1">
    <citation type="submission" date="2017-07" db="EMBL/GenBank/DDBJ databases">
        <title>Taro Niue Genome Assembly and Annotation.</title>
        <authorList>
            <person name="Atibalentja N."/>
            <person name="Keating K."/>
            <person name="Fields C.J."/>
        </authorList>
    </citation>
    <scope>NUCLEOTIDE SEQUENCE</scope>
    <source>
        <strain evidence="1">Niue_2</strain>
        <tissue evidence="1">Leaf</tissue>
    </source>
</reference>
<accession>A0A843V1R7</accession>
<sequence length="106" mass="11942">MLNRPRVYATPVRVATGRDQKATMGCEERDREVKSGSEIATVHPSRSEKRRVCCRDETQNVAYRAVAFTGSTPDFDRERTCSWIAAQNYLILTQGASKIENKLYGA</sequence>
<protein>
    <submittedName>
        <fullName evidence="1">Uncharacterized protein</fullName>
    </submittedName>
</protein>
<proteinExistence type="predicted"/>
<dbReference type="EMBL" id="NMUH01001199">
    <property type="protein sequence ID" value="MQL90011.1"/>
    <property type="molecule type" value="Genomic_DNA"/>
</dbReference>
<evidence type="ECO:0000313" key="1">
    <source>
        <dbReference type="EMBL" id="MQL90011.1"/>
    </source>
</evidence>
<comment type="caution">
    <text evidence="1">The sequence shown here is derived from an EMBL/GenBank/DDBJ whole genome shotgun (WGS) entry which is preliminary data.</text>
</comment>
<dbReference type="Proteomes" id="UP000652761">
    <property type="component" value="Unassembled WGS sequence"/>
</dbReference>
<gene>
    <name evidence="1" type="ORF">Taro_022589</name>
</gene>
<evidence type="ECO:0000313" key="2">
    <source>
        <dbReference type="Proteomes" id="UP000652761"/>
    </source>
</evidence>